<dbReference type="InterPro" id="IPR021109">
    <property type="entry name" value="Peptidase_aspartic_dom_sf"/>
</dbReference>
<accession>A0A151T321</accession>
<dbReference type="Gene3D" id="3.30.70.270">
    <property type="match status" value="2"/>
</dbReference>
<evidence type="ECO:0000259" key="1">
    <source>
        <dbReference type="Pfam" id="PF00078"/>
    </source>
</evidence>
<evidence type="ECO:0000313" key="3">
    <source>
        <dbReference type="Proteomes" id="UP000075243"/>
    </source>
</evidence>
<dbReference type="OMA" id="WKIEAIV"/>
<organism evidence="2 3">
    <name type="scientific">Cajanus cajan</name>
    <name type="common">Pigeon pea</name>
    <name type="synonym">Cajanus indicus</name>
    <dbReference type="NCBI Taxonomy" id="3821"/>
    <lineage>
        <taxon>Eukaryota</taxon>
        <taxon>Viridiplantae</taxon>
        <taxon>Streptophyta</taxon>
        <taxon>Embryophyta</taxon>
        <taxon>Tracheophyta</taxon>
        <taxon>Spermatophyta</taxon>
        <taxon>Magnoliopsida</taxon>
        <taxon>eudicotyledons</taxon>
        <taxon>Gunneridae</taxon>
        <taxon>Pentapetalae</taxon>
        <taxon>rosids</taxon>
        <taxon>fabids</taxon>
        <taxon>Fabales</taxon>
        <taxon>Fabaceae</taxon>
        <taxon>Papilionoideae</taxon>
        <taxon>50 kb inversion clade</taxon>
        <taxon>NPAAA clade</taxon>
        <taxon>indigoferoid/millettioid clade</taxon>
        <taxon>Phaseoleae</taxon>
        <taxon>Cajanus</taxon>
    </lineage>
</organism>
<evidence type="ECO:0000313" key="2">
    <source>
        <dbReference type="EMBL" id="KYP61401.1"/>
    </source>
</evidence>
<gene>
    <name evidence="2" type="ORF">KK1_015890</name>
</gene>
<keyword evidence="3" id="KW-1185">Reference proteome</keyword>
<protein>
    <submittedName>
        <fullName evidence="2">Retrovirus-related Pol polyprotein from transposon 17.6</fullName>
    </submittedName>
</protein>
<dbReference type="CDD" id="cd00303">
    <property type="entry name" value="retropepsin_like"/>
    <property type="match status" value="1"/>
</dbReference>
<dbReference type="SUPFAM" id="SSF56672">
    <property type="entry name" value="DNA/RNA polymerases"/>
    <property type="match status" value="1"/>
</dbReference>
<feature type="non-terminal residue" evidence="2">
    <location>
        <position position="1"/>
    </location>
</feature>
<dbReference type="Pfam" id="PF00078">
    <property type="entry name" value="RVT_1"/>
    <property type="match status" value="1"/>
</dbReference>
<dbReference type="Proteomes" id="UP000075243">
    <property type="component" value="Chromosome 8"/>
</dbReference>
<dbReference type="AlphaFoldDB" id="A0A151T321"/>
<dbReference type="Gene3D" id="2.40.70.10">
    <property type="entry name" value="Acid Proteases"/>
    <property type="match status" value="1"/>
</dbReference>
<dbReference type="PANTHER" id="PTHR24559:SF444">
    <property type="entry name" value="REVERSE TRANSCRIPTASE DOMAIN-CONTAINING PROTEIN"/>
    <property type="match status" value="1"/>
</dbReference>
<dbReference type="Gramene" id="C.cajan_15446.t">
    <property type="protein sequence ID" value="C.cajan_15446.t"/>
    <property type="gene ID" value="C.cajan_15446"/>
</dbReference>
<dbReference type="Pfam" id="PF08284">
    <property type="entry name" value="RVP_2"/>
    <property type="match status" value="1"/>
</dbReference>
<dbReference type="InterPro" id="IPR043502">
    <property type="entry name" value="DNA/RNA_pol_sf"/>
</dbReference>
<dbReference type="InterPro" id="IPR053134">
    <property type="entry name" value="RNA-dir_DNA_polymerase"/>
</dbReference>
<reference evidence="2 3" key="1">
    <citation type="journal article" date="2012" name="Nat. Biotechnol.">
        <title>Draft genome sequence of pigeonpea (Cajanus cajan), an orphan legume crop of resource-poor farmers.</title>
        <authorList>
            <person name="Varshney R.K."/>
            <person name="Chen W."/>
            <person name="Li Y."/>
            <person name="Bharti A.K."/>
            <person name="Saxena R.K."/>
            <person name="Schlueter J.A."/>
            <person name="Donoghue M.T."/>
            <person name="Azam S."/>
            <person name="Fan G."/>
            <person name="Whaley A.M."/>
            <person name="Farmer A.D."/>
            <person name="Sheridan J."/>
            <person name="Iwata A."/>
            <person name="Tuteja R."/>
            <person name="Penmetsa R.V."/>
            <person name="Wu W."/>
            <person name="Upadhyaya H.D."/>
            <person name="Yang S.P."/>
            <person name="Shah T."/>
            <person name="Saxena K.B."/>
            <person name="Michael T."/>
            <person name="McCombie W.R."/>
            <person name="Yang B."/>
            <person name="Zhang G."/>
            <person name="Yang H."/>
            <person name="Wang J."/>
            <person name="Spillane C."/>
            <person name="Cook D.R."/>
            <person name="May G.D."/>
            <person name="Xu X."/>
            <person name="Jackson S.A."/>
        </authorList>
    </citation>
    <scope>NUCLEOTIDE SEQUENCE [LARGE SCALE GENOMIC DNA]</scope>
    <source>
        <strain evidence="3">cv. Asha</strain>
    </source>
</reference>
<dbReference type="CDD" id="cd01647">
    <property type="entry name" value="RT_LTR"/>
    <property type="match status" value="1"/>
</dbReference>
<dbReference type="InterPro" id="IPR043128">
    <property type="entry name" value="Rev_trsase/Diguanyl_cyclase"/>
</dbReference>
<feature type="domain" description="Reverse transcriptase" evidence="1">
    <location>
        <begin position="170"/>
        <end position="262"/>
    </location>
</feature>
<dbReference type="PANTHER" id="PTHR24559">
    <property type="entry name" value="TRANSPOSON TY3-I GAG-POL POLYPROTEIN"/>
    <property type="match status" value="1"/>
</dbReference>
<dbReference type="Gene3D" id="3.10.10.10">
    <property type="entry name" value="HIV Type 1 Reverse Transcriptase, subunit A, domain 1"/>
    <property type="match status" value="1"/>
</dbReference>
<dbReference type="InterPro" id="IPR000477">
    <property type="entry name" value="RT_dom"/>
</dbReference>
<dbReference type="EMBL" id="CM003610">
    <property type="protein sequence ID" value="KYP61401.1"/>
    <property type="molecule type" value="Genomic_DNA"/>
</dbReference>
<proteinExistence type="predicted"/>
<sequence length="318" mass="36750">YAVCILTGEAEYWWRVTKQMLESRGVPVDWDLCEEIGLSVSALHVDLYVSTLASISVVTSEMCVRCPTEVFGRRFRVNLIVLPMVDIDIILGMDWLSAHHILIDCARKELVFSQLEDELLVSAGQAEQLMRDGAECFMLFAALSVEIERVIIGIEIVSEFPEVKESDISKTSFRTRYGHCEYVVMRFGVTNALTVFTDYMNRIFKSFLDRFAVVFIDDILVYSRSLEDHREHLRLVLEVLGERQLYAKLSKCEFWLSEVIFLRHVISTEGIVVDPPKVEAMIQWKRPRTTMEIRSFVGLAGYYWRFIEGFSRIVMPLT</sequence>
<name>A0A151T321_CAJCA</name>